<evidence type="ECO:0000256" key="3">
    <source>
        <dbReference type="ARBA" id="ARBA00022840"/>
    </source>
</evidence>
<dbReference type="AlphaFoldDB" id="A0A9X1IPQ0"/>
<evidence type="ECO:0000256" key="1">
    <source>
        <dbReference type="ARBA" id="ARBA00009018"/>
    </source>
</evidence>
<dbReference type="PANTHER" id="PTHR10695:SF46">
    <property type="entry name" value="BIFUNCTIONAL COENZYME A SYNTHASE-RELATED"/>
    <property type="match status" value="1"/>
</dbReference>
<sequence>MERTSPPIIGLAGGIGSGKSTIARCFNKLGIQSVDVDDIARLVVKPGTPCLSAIREHFGEKVIQEDGSLNRSVLRKIIFDVPEERVWLESLTHPAIREETFKQLSNASSEYVLLVHPLLFETQQNKQCYRVIAIDTTEQVQLERVTLRDNVSVESAKKILAAQLSNEERLKRADYQLENSGTLDNMNDKVLKIHQKVLESIHVK</sequence>
<comment type="similarity">
    <text evidence="1 5">Belongs to the CoaE family.</text>
</comment>
<keyword evidence="5 7" id="KW-0808">Transferase</keyword>
<dbReference type="InterPro" id="IPR027417">
    <property type="entry name" value="P-loop_NTPase"/>
</dbReference>
<keyword evidence="2 5" id="KW-0547">Nucleotide-binding</keyword>
<name>A0A9X1IPQ0_9GAMM</name>
<dbReference type="Gene3D" id="3.40.50.300">
    <property type="entry name" value="P-loop containing nucleotide triphosphate hydrolases"/>
    <property type="match status" value="1"/>
</dbReference>
<dbReference type="RefSeq" id="WP_226755116.1">
    <property type="nucleotide sequence ID" value="NZ_JAJATW010000022.1"/>
</dbReference>
<comment type="pathway">
    <text evidence="5">Cofactor biosynthesis; coenzyme A biosynthesis; CoA from (R)-pantothenate: step 5/5.</text>
</comment>
<dbReference type="PROSITE" id="PS51219">
    <property type="entry name" value="DPCK"/>
    <property type="match status" value="1"/>
</dbReference>
<reference evidence="7" key="1">
    <citation type="submission" date="2021-10" db="EMBL/GenBank/DDBJ databases">
        <title>Marinomonas pontica sp. nov., isolated from the Black Sea.</title>
        <authorList>
            <person name="Zhao L.-H."/>
            <person name="Xue J.-H."/>
        </authorList>
    </citation>
    <scope>NUCLEOTIDE SEQUENCE</scope>
    <source>
        <strain evidence="7">E8</strain>
    </source>
</reference>
<dbReference type="InterPro" id="IPR001977">
    <property type="entry name" value="Depp_CoAkinase"/>
</dbReference>
<comment type="caution">
    <text evidence="7">The sequence shown here is derived from an EMBL/GenBank/DDBJ whole genome shotgun (WGS) entry which is preliminary data.</text>
</comment>
<dbReference type="PANTHER" id="PTHR10695">
    <property type="entry name" value="DEPHOSPHO-COA KINASE-RELATED"/>
    <property type="match status" value="1"/>
</dbReference>
<dbReference type="CDD" id="cd02022">
    <property type="entry name" value="DPCK"/>
    <property type="match status" value="1"/>
</dbReference>
<keyword evidence="4 5" id="KW-0173">Coenzyme A biosynthesis</keyword>
<dbReference type="Proteomes" id="UP001139095">
    <property type="component" value="Unassembled WGS sequence"/>
</dbReference>
<evidence type="ECO:0000256" key="5">
    <source>
        <dbReference type="HAMAP-Rule" id="MF_00376"/>
    </source>
</evidence>
<organism evidence="7 8">
    <name type="scientific">Marinomonas algarum</name>
    <dbReference type="NCBI Taxonomy" id="2883105"/>
    <lineage>
        <taxon>Bacteria</taxon>
        <taxon>Pseudomonadati</taxon>
        <taxon>Pseudomonadota</taxon>
        <taxon>Gammaproteobacteria</taxon>
        <taxon>Oceanospirillales</taxon>
        <taxon>Oceanospirillaceae</taxon>
        <taxon>Marinomonas</taxon>
    </lineage>
</organism>
<dbReference type="EC" id="2.7.1.24" evidence="5 6"/>
<dbReference type="GO" id="GO:0015937">
    <property type="term" value="P:coenzyme A biosynthetic process"/>
    <property type="evidence" value="ECO:0007669"/>
    <property type="project" value="UniProtKB-UniRule"/>
</dbReference>
<proteinExistence type="inferred from homology"/>
<dbReference type="GO" id="GO:0005737">
    <property type="term" value="C:cytoplasm"/>
    <property type="evidence" value="ECO:0007669"/>
    <property type="project" value="UniProtKB-SubCell"/>
</dbReference>
<evidence type="ECO:0000256" key="4">
    <source>
        <dbReference type="ARBA" id="ARBA00022993"/>
    </source>
</evidence>
<dbReference type="HAMAP" id="MF_00376">
    <property type="entry name" value="Dephospho_CoA_kinase"/>
    <property type="match status" value="1"/>
</dbReference>
<dbReference type="NCBIfam" id="TIGR00152">
    <property type="entry name" value="dephospho-CoA kinase"/>
    <property type="match status" value="1"/>
</dbReference>
<dbReference type="GO" id="GO:0004140">
    <property type="term" value="F:dephospho-CoA kinase activity"/>
    <property type="evidence" value="ECO:0007669"/>
    <property type="project" value="UniProtKB-UniRule"/>
</dbReference>
<evidence type="ECO:0000313" key="8">
    <source>
        <dbReference type="Proteomes" id="UP001139095"/>
    </source>
</evidence>
<evidence type="ECO:0000256" key="6">
    <source>
        <dbReference type="NCBIfam" id="TIGR00152"/>
    </source>
</evidence>
<gene>
    <name evidence="5 7" type="primary">coaE</name>
    <name evidence="7" type="ORF">LG368_12780</name>
</gene>
<feature type="binding site" evidence="5">
    <location>
        <begin position="16"/>
        <end position="21"/>
    </location>
    <ligand>
        <name>ATP</name>
        <dbReference type="ChEBI" id="CHEBI:30616"/>
    </ligand>
</feature>
<dbReference type="Pfam" id="PF01121">
    <property type="entry name" value="CoaE"/>
    <property type="match status" value="1"/>
</dbReference>
<evidence type="ECO:0000256" key="2">
    <source>
        <dbReference type="ARBA" id="ARBA00022741"/>
    </source>
</evidence>
<comment type="catalytic activity">
    <reaction evidence="5">
        <text>3'-dephospho-CoA + ATP = ADP + CoA + H(+)</text>
        <dbReference type="Rhea" id="RHEA:18245"/>
        <dbReference type="ChEBI" id="CHEBI:15378"/>
        <dbReference type="ChEBI" id="CHEBI:30616"/>
        <dbReference type="ChEBI" id="CHEBI:57287"/>
        <dbReference type="ChEBI" id="CHEBI:57328"/>
        <dbReference type="ChEBI" id="CHEBI:456216"/>
        <dbReference type="EC" id="2.7.1.24"/>
    </reaction>
</comment>
<keyword evidence="8" id="KW-1185">Reference proteome</keyword>
<comment type="function">
    <text evidence="5">Catalyzes the phosphorylation of the 3'-hydroxyl group of dephosphocoenzyme A to form coenzyme A.</text>
</comment>
<accession>A0A9X1IPQ0</accession>
<evidence type="ECO:0000313" key="7">
    <source>
        <dbReference type="EMBL" id="MCB5162769.1"/>
    </source>
</evidence>
<keyword evidence="5" id="KW-0963">Cytoplasm</keyword>
<keyword evidence="5 7" id="KW-0418">Kinase</keyword>
<dbReference type="SUPFAM" id="SSF52540">
    <property type="entry name" value="P-loop containing nucleoside triphosphate hydrolases"/>
    <property type="match status" value="1"/>
</dbReference>
<dbReference type="EMBL" id="JAJATW010000022">
    <property type="protein sequence ID" value="MCB5162769.1"/>
    <property type="molecule type" value="Genomic_DNA"/>
</dbReference>
<protein>
    <recommendedName>
        <fullName evidence="5 6">Dephospho-CoA kinase</fullName>
        <ecNumber evidence="5 6">2.7.1.24</ecNumber>
    </recommendedName>
    <alternativeName>
        <fullName evidence="5">Dephosphocoenzyme A kinase</fullName>
    </alternativeName>
</protein>
<dbReference type="GO" id="GO:0005524">
    <property type="term" value="F:ATP binding"/>
    <property type="evidence" value="ECO:0007669"/>
    <property type="project" value="UniProtKB-UniRule"/>
</dbReference>
<comment type="subcellular location">
    <subcellularLocation>
        <location evidence="5">Cytoplasm</location>
    </subcellularLocation>
</comment>
<keyword evidence="3 5" id="KW-0067">ATP-binding</keyword>